<gene>
    <name evidence="2" type="ORF">HMN09_00782400</name>
</gene>
<dbReference type="EMBL" id="JACAZE010000010">
    <property type="protein sequence ID" value="KAF7305308.1"/>
    <property type="molecule type" value="Genomic_DNA"/>
</dbReference>
<organism evidence="2 3">
    <name type="scientific">Mycena chlorophos</name>
    <name type="common">Agaric fungus</name>
    <name type="synonym">Agaricus chlorophos</name>
    <dbReference type="NCBI Taxonomy" id="658473"/>
    <lineage>
        <taxon>Eukaryota</taxon>
        <taxon>Fungi</taxon>
        <taxon>Dikarya</taxon>
        <taxon>Basidiomycota</taxon>
        <taxon>Agaricomycotina</taxon>
        <taxon>Agaricomycetes</taxon>
        <taxon>Agaricomycetidae</taxon>
        <taxon>Agaricales</taxon>
        <taxon>Marasmiineae</taxon>
        <taxon>Mycenaceae</taxon>
        <taxon>Mycena</taxon>
    </lineage>
</organism>
<name>A0A8H6ST30_MYCCL</name>
<protein>
    <recommendedName>
        <fullName evidence="4">NAD(P)-binding protein</fullName>
    </recommendedName>
</protein>
<dbReference type="InterPro" id="IPR002347">
    <property type="entry name" value="SDR_fam"/>
</dbReference>
<dbReference type="PANTHER" id="PTHR47534">
    <property type="entry name" value="YALI0E05731P"/>
    <property type="match status" value="1"/>
</dbReference>
<dbReference type="Proteomes" id="UP000613580">
    <property type="component" value="Unassembled WGS sequence"/>
</dbReference>
<dbReference type="OrthoDB" id="2898509at2759"/>
<dbReference type="SUPFAM" id="SSF51735">
    <property type="entry name" value="NAD(P)-binding Rossmann-fold domains"/>
    <property type="match status" value="1"/>
</dbReference>
<dbReference type="AlphaFoldDB" id="A0A8H6ST30"/>
<accession>A0A8H6ST30</accession>
<dbReference type="GO" id="GO:0016491">
    <property type="term" value="F:oxidoreductase activity"/>
    <property type="evidence" value="ECO:0007669"/>
    <property type="project" value="UniProtKB-KW"/>
</dbReference>
<dbReference type="InterPro" id="IPR052228">
    <property type="entry name" value="Sec_Metab_Biosynth_Oxidored"/>
</dbReference>
<evidence type="ECO:0008006" key="4">
    <source>
        <dbReference type="Google" id="ProtNLM"/>
    </source>
</evidence>
<proteinExistence type="predicted"/>
<comment type="caution">
    <text evidence="2">The sequence shown here is derived from an EMBL/GenBank/DDBJ whole genome shotgun (WGS) entry which is preliminary data.</text>
</comment>
<dbReference type="Gene3D" id="3.40.50.720">
    <property type="entry name" value="NAD(P)-binding Rossmann-like Domain"/>
    <property type="match status" value="1"/>
</dbReference>
<dbReference type="PANTHER" id="PTHR47534:SF3">
    <property type="entry name" value="ALCOHOL DEHYDROGENASE-LIKE C-TERMINAL DOMAIN-CONTAINING PROTEIN"/>
    <property type="match status" value="1"/>
</dbReference>
<dbReference type="Pfam" id="PF00106">
    <property type="entry name" value="adh_short"/>
    <property type="match status" value="1"/>
</dbReference>
<reference evidence="2" key="1">
    <citation type="submission" date="2020-05" db="EMBL/GenBank/DDBJ databases">
        <title>Mycena genomes resolve the evolution of fungal bioluminescence.</title>
        <authorList>
            <person name="Tsai I.J."/>
        </authorList>
    </citation>
    <scope>NUCLEOTIDE SEQUENCE</scope>
    <source>
        <strain evidence="2">110903Hualien_Pintung</strain>
    </source>
</reference>
<evidence type="ECO:0000256" key="1">
    <source>
        <dbReference type="ARBA" id="ARBA00023002"/>
    </source>
</evidence>
<evidence type="ECO:0000313" key="3">
    <source>
        <dbReference type="Proteomes" id="UP000613580"/>
    </source>
</evidence>
<evidence type="ECO:0000313" key="2">
    <source>
        <dbReference type="EMBL" id="KAF7305308.1"/>
    </source>
</evidence>
<dbReference type="InterPro" id="IPR036291">
    <property type="entry name" value="NAD(P)-bd_dom_sf"/>
</dbReference>
<keyword evidence="3" id="KW-1185">Reference proteome</keyword>
<keyword evidence="1" id="KW-0560">Oxidoreductase</keyword>
<sequence length="316" mass="34447">MPSLAAVKAANAKYAPPTPPVAVFFGGTSGIGRGTAQAFARYTSGNAHIVIVGRNKAAADELLAALPKHEGQTLAHEFIACDTSLMKNVDAVTRQLVEKLPKINFLCISSGNMTLLGRKDTEEGIDYRMAVQYYSRWKIIHDLVPLLRAAAGGGEVATVLNVLDPARGIAIADTEDFGLKKPGNFTPLKALQVLPTYTSLTMEEFGLRNPNVSFIHIAPGFVNTNNFNSNHWSMRLAAPIIRPAIWAFASSPEVCAEYMLYAMLNAKKGFSRVGEKADDMGLKSFPYPDEKPRKELREKVWAHTVKEVEVQEAIGS</sequence>